<dbReference type="GO" id="GO:0006233">
    <property type="term" value="P:dTDP biosynthetic process"/>
    <property type="evidence" value="ECO:0007669"/>
    <property type="project" value="InterPro"/>
</dbReference>
<keyword evidence="14" id="KW-0067">ATP-binding</keyword>
<reference evidence="20" key="1">
    <citation type="journal article" date="2014" name="Nat. Genet.">
        <title>Genome and transcriptome of the porcine whipworm Trichuris suis.</title>
        <authorList>
            <person name="Jex A.R."/>
            <person name="Nejsum P."/>
            <person name="Schwarz E.M."/>
            <person name="Hu L."/>
            <person name="Young N.D."/>
            <person name="Hall R.S."/>
            <person name="Korhonen P.K."/>
            <person name="Liao S."/>
            <person name="Thamsborg S."/>
            <person name="Xia J."/>
            <person name="Xu P."/>
            <person name="Wang S."/>
            <person name="Scheerlinck J.P."/>
            <person name="Hofmann A."/>
            <person name="Sternberg P.W."/>
            <person name="Wang J."/>
            <person name="Gasser R.B."/>
        </authorList>
    </citation>
    <scope>NUCLEOTIDE SEQUENCE [LARGE SCALE GENOMIC DNA]</scope>
    <source>
        <strain evidence="20">DCEP-RM93F</strain>
    </source>
</reference>
<dbReference type="GO" id="GO:0005524">
    <property type="term" value="F:ATP binding"/>
    <property type="evidence" value="ECO:0007669"/>
    <property type="project" value="UniProtKB-KW"/>
</dbReference>
<dbReference type="GO" id="GO:0004550">
    <property type="term" value="F:nucleoside diphosphate kinase activity"/>
    <property type="evidence" value="ECO:0007669"/>
    <property type="project" value="TreeGrafter"/>
</dbReference>
<dbReference type="InterPro" id="IPR039430">
    <property type="entry name" value="Thymidylate_kin-like_dom"/>
</dbReference>
<accession>A0A085NR65</accession>
<dbReference type="GO" id="GO:1902600">
    <property type="term" value="P:proton transmembrane transport"/>
    <property type="evidence" value="ECO:0007669"/>
    <property type="project" value="UniProtKB-KW"/>
</dbReference>
<evidence type="ECO:0000256" key="15">
    <source>
        <dbReference type="ARBA" id="ARBA00023065"/>
    </source>
</evidence>
<evidence type="ECO:0000256" key="10">
    <source>
        <dbReference type="ARBA" id="ARBA00022727"/>
    </source>
</evidence>
<dbReference type="PANTHER" id="PTHR10344:SF1">
    <property type="entry name" value="THYMIDYLATE KINASE"/>
    <property type="match status" value="1"/>
</dbReference>
<dbReference type="GO" id="GO:0005829">
    <property type="term" value="C:cytosol"/>
    <property type="evidence" value="ECO:0007669"/>
    <property type="project" value="TreeGrafter"/>
</dbReference>
<keyword evidence="9" id="KW-0808">Transferase</keyword>
<dbReference type="EC" id="2.7.4.9" evidence="5"/>
<evidence type="ECO:0000256" key="6">
    <source>
        <dbReference type="ARBA" id="ARBA00017144"/>
    </source>
</evidence>
<keyword evidence="8" id="KW-0138">CF(0)</keyword>
<dbReference type="CDD" id="cd01672">
    <property type="entry name" value="TMPK"/>
    <property type="match status" value="1"/>
</dbReference>
<organism evidence="20">
    <name type="scientific">Trichuris suis</name>
    <name type="common">pig whipworm</name>
    <dbReference type="NCBI Taxonomy" id="68888"/>
    <lineage>
        <taxon>Eukaryota</taxon>
        <taxon>Metazoa</taxon>
        <taxon>Ecdysozoa</taxon>
        <taxon>Nematoda</taxon>
        <taxon>Enoplea</taxon>
        <taxon>Dorylaimia</taxon>
        <taxon>Trichinellida</taxon>
        <taxon>Trichuridae</taxon>
        <taxon>Trichuris</taxon>
    </lineage>
</organism>
<keyword evidence="10" id="KW-0545">Nucleotide biosynthesis</keyword>
<name>A0A085NR65_9BILA</name>
<dbReference type="GO" id="GO:0006754">
    <property type="term" value="P:ATP biosynthetic process"/>
    <property type="evidence" value="ECO:0007669"/>
    <property type="project" value="UniProtKB-KW"/>
</dbReference>
<evidence type="ECO:0000256" key="3">
    <source>
        <dbReference type="ARBA" id="ARBA00005895"/>
    </source>
</evidence>
<keyword evidence="18" id="KW-0066">ATP synthesis</keyword>
<evidence type="ECO:0000256" key="1">
    <source>
        <dbReference type="ARBA" id="ARBA00004325"/>
    </source>
</evidence>
<dbReference type="GO" id="GO:0006227">
    <property type="term" value="P:dUDP biosynthetic process"/>
    <property type="evidence" value="ECO:0007669"/>
    <property type="project" value="TreeGrafter"/>
</dbReference>
<evidence type="ECO:0000313" key="20">
    <source>
        <dbReference type="EMBL" id="KFD71961.1"/>
    </source>
</evidence>
<evidence type="ECO:0000256" key="7">
    <source>
        <dbReference type="ARBA" id="ARBA00022448"/>
    </source>
</evidence>
<keyword evidence="12" id="KW-0418">Kinase</keyword>
<dbReference type="InterPro" id="IPR018094">
    <property type="entry name" value="Thymidylate_kinase"/>
</dbReference>
<dbReference type="GO" id="GO:0006235">
    <property type="term" value="P:dTTP biosynthetic process"/>
    <property type="evidence" value="ECO:0007669"/>
    <property type="project" value="TreeGrafter"/>
</dbReference>
<evidence type="ECO:0000259" key="19">
    <source>
        <dbReference type="Pfam" id="PF02223"/>
    </source>
</evidence>
<dbReference type="GO" id="GO:0005634">
    <property type="term" value="C:nucleus"/>
    <property type="evidence" value="ECO:0007669"/>
    <property type="project" value="TreeGrafter"/>
</dbReference>
<keyword evidence="17" id="KW-0472">Membrane</keyword>
<dbReference type="Pfam" id="PF10206">
    <property type="entry name" value="WRW"/>
    <property type="match status" value="1"/>
</dbReference>
<evidence type="ECO:0000256" key="8">
    <source>
        <dbReference type="ARBA" id="ARBA00022547"/>
    </source>
</evidence>
<keyword evidence="7" id="KW-0813">Transport</keyword>
<feature type="domain" description="Thymidylate kinase-like" evidence="19">
    <location>
        <begin position="251"/>
        <end position="428"/>
    </location>
</feature>
<proteinExistence type="inferred from homology"/>
<dbReference type="NCBIfam" id="TIGR00041">
    <property type="entry name" value="DTMP_kinase"/>
    <property type="match status" value="1"/>
</dbReference>
<dbReference type="SUPFAM" id="SSF52540">
    <property type="entry name" value="P-loop containing nucleoside triphosphate hydrolases"/>
    <property type="match status" value="1"/>
</dbReference>
<evidence type="ECO:0000256" key="14">
    <source>
        <dbReference type="ARBA" id="ARBA00022840"/>
    </source>
</evidence>
<comment type="subcellular location">
    <subcellularLocation>
        <location evidence="1">Mitochondrion membrane</location>
    </subcellularLocation>
</comment>
<dbReference type="PANTHER" id="PTHR10344">
    <property type="entry name" value="THYMIDYLATE KINASE"/>
    <property type="match status" value="1"/>
</dbReference>
<keyword evidence="15" id="KW-0406">Ion transport</keyword>
<feature type="non-terminal residue" evidence="20">
    <location>
        <position position="1"/>
    </location>
</feature>
<dbReference type="GO" id="GO:0031966">
    <property type="term" value="C:mitochondrial membrane"/>
    <property type="evidence" value="ECO:0007669"/>
    <property type="project" value="UniProtKB-SubCell"/>
</dbReference>
<dbReference type="InterPro" id="IPR019344">
    <property type="entry name" value="F1F0-ATPsyn_F_prd"/>
</dbReference>
<dbReference type="Pfam" id="PF02223">
    <property type="entry name" value="Thymidylate_kin"/>
    <property type="match status" value="1"/>
</dbReference>
<gene>
    <name evidence="20" type="ORF">M514_00373</name>
</gene>
<evidence type="ECO:0000256" key="12">
    <source>
        <dbReference type="ARBA" id="ARBA00022777"/>
    </source>
</evidence>
<comment type="similarity">
    <text evidence="4">Belongs to the thymidylate kinase family.</text>
</comment>
<evidence type="ECO:0000256" key="9">
    <source>
        <dbReference type="ARBA" id="ARBA00022679"/>
    </source>
</evidence>
<evidence type="ECO:0000256" key="18">
    <source>
        <dbReference type="ARBA" id="ARBA00023310"/>
    </source>
</evidence>
<comment type="pathway">
    <text evidence="2">Pyrimidine metabolism; dTTP biosynthesis.</text>
</comment>
<dbReference type="Proteomes" id="UP000030758">
    <property type="component" value="Unassembled WGS sequence"/>
</dbReference>
<keyword evidence="11" id="KW-0547">Nucleotide-binding</keyword>
<comment type="similarity">
    <text evidence="3">Belongs to the ATPase F chain family.</text>
</comment>
<dbReference type="GO" id="GO:0045259">
    <property type="term" value="C:proton-transporting ATP synthase complex"/>
    <property type="evidence" value="ECO:0007669"/>
    <property type="project" value="UniProtKB-KW"/>
</dbReference>
<evidence type="ECO:0000256" key="13">
    <source>
        <dbReference type="ARBA" id="ARBA00022781"/>
    </source>
</evidence>
<evidence type="ECO:0000256" key="17">
    <source>
        <dbReference type="ARBA" id="ARBA00023136"/>
    </source>
</evidence>
<dbReference type="AlphaFoldDB" id="A0A085NR65"/>
<dbReference type="HAMAP" id="MF_00165">
    <property type="entry name" value="Thymidylate_kinase"/>
    <property type="match status" value="1"/>
</dbReference>
<sequence length="449" mass="51735">LLPVSSDPQSIRVLGGRRNQQVQTTTNINSTTEAYNKVHFANANKRHKLIYRFKDTQGEVRFGSVKGAKLLSSCSGKLFSAMEAFWNKISERDLEKLNKIDPTAYKRYNRYFDAIAKSRSSRLLMTAVPQKIVMNAGEWIWKKYLLKTDVGLLPKEYNKKIHGVYCPWRYYGKKDTNFFDVKLGDLPAWYARRDKSFKAIVAAIGRGYHKWVYDWFSPRLMNAAPIFHLAAMMAILRMSMEDEGRGVFVALEGLDRSGKTTQVVSLRETLEKLNTPVRVFRYPTRTGPTGIALSQYLNKTETADDHAIHLLFSADRWSTAQEIEQLLKAGTHVLADRYAYSGVAYSTAKGLDYDWCCQSDKGLPRPDIVIFLDVHAEVAQCRGDFGQELYEKVEFQKKVYNIFMEKVRDSNWRFIDGTLDENHVHKEVVWHFFETANNKAIRRSPIAYL</sequence>
<keyword evidence="16" id="KW-0496">Mitochondrion</keyword>
<keyword evidence="13" id="KW-0375">Hydrogen ion transport</keyword>
<dbReference type="FunFam" id="3.40.50.300:FF:000679">
    <property type="entry name" value="Thymidylate kinase"/>
    <property type="match status" value="1"/>
</dbReference>
<evidence type="ECO:0000256" key="2">
    <source>
        <dbReference type="ARBA" id="ARBA00004992"/>
    </source>
</evidence>
<dbReference type="EMBL" id="KL367479">
    <property type="protein sequence ID" value="KFD71961.1"/>
    <property type="molecule type" value="Genomic_DNA"/>
</dbReference>
<protein>
    <recommendedName>
        <fullName evidence="6">Thymidylate kinase</fullName>
        <ecNumber evidence="5">2.7.4.9</ecNumber>
    </recommendedName>
</protein>
<evidence type="ECO:0000256" key="4">
    <source>
        <dbReference type="ARBA" id="ARBA00009776"/>
    </source>
</evidence>
<evidence type="ECO:0000256" key="5">
    <source>
        <dbReference type="ARBA" id="ARBA00012980"/>
    </source>
</evidence>
<dbReference type="GO" id="GO:0004798">
    <property type="term" value="F:dTMP kinase activity"/>
    <property type="evidence" value="ECO:0007669"/>
    <property type="project" value="UniProtKB-EC"/>
</dbReference>
<dbReference type="InterPro" id="IPR027417">
    <property type="entry name" value="P-loop_NTPase"/>
</dbReference>
<dbReference type="Gene3D" id="3.40.50.300">
    <property type="entry name" value="P-loop containing nucleotide triphosphate hydrolases"/>
    <property type="match status" value="1"/>
</dbReference>
<evidence type="ECO:0000256" key="16">
    <source>
        <dbReference type="ARBA" id="ARBA00023128"/>
    </source>
</evidence>
<evidence type="ECO:0000256" key="11">
    <source>
        <dbReference type="ARBA" id="ARBA00022741"/>
    </source>
</evidence>